<evidence type="ECO:0000259" key="6">
    <source>
        <dbReference type="Pfam" id="PF17188"/>
    </source>
</evidence>
<protein>
    <submittedName>
        <fullName evidence="7">Uncharacterized protein</fullName>
    </submittedName>
</protein>
<reference evidence="7 8" key="1">
    <citation type="submission" date="2019-11" db="EMBL/GenBank/DDBJ databases">
        <title>Venatorbacter sp. nov. a predator of Campylobacter and other Gram-negative bacteria.</title>
        <authorList>
            <person name="Saeedi A."/>
            <person name="Cummings N.J."/>
            <person name="Connerton I.F."/>
            <person name="Connerton P.L."/>
        </authorList>
    </citation>
    <scope>NUCLEOTIDE SEQUENCE [LARGE SCALE GENOMIC DNA]</scope>
    <source>
        <strain evidence="7">XL5</strain>
    </source>
</reference>
<evidence type="ECO:0000256" key="2">
    <source>
        <dbReference type="ARBA" id="ARBA00008150"/>
    </source>
</evidence>
<dbReference type="Gene3D" id="2.50.20.10">
    <property type="entry name" value="Lipoprotein localisation LolA/LolB/LppX"/>
    <property type="match status" value="1"/>
</dbReference>
<dbReference type="CDD" id="cd16327">
    <property type="entry name" value="RseB"/>
    <property type="match status" value="1"/>
</dbReference>
<dbReference type="Gene3D" id="3.30.200.100">
    <property type="entry name" value="MucB/RseB, C-terminal domain"/>
    <property type="match status" value="1"/>
</dbReference>
<comment type="similarity">
    <text evidence="2">Belongs to the RseB family.</text>
</comment>
<keyword evidence="8" id="KW-1185">Reference proteome</keyword>
<proteinExistence type="inferred from homology"/>
<dbReference type="PIRSF" id="PIRSF005427">
    <property type="entry name" value="RseB"/>
    <property type="match status" value="1"/>
</dbReference>
<name>A0A9E8JML1_9GAMM</name>
<accession>A0A9E8JML1</accession>
<dbReference type="Proteomes" id="UP000596074">
    <property type="component" value="Chromosome"/>
</dbReference>
<evidence type="ECO:0000256" key="1">
    <source>
        <dbReference type="ARBA" id="ARBA00004418"/>
    </source>
</evidence>
<dbReference type="RefSeq" id="WP_228344857.1">
    <property type="nucleotide sequence ID" value="NZ_CP045550.1"/>
</dbReference>
<dbReference type="PANTHER" id="PTHR38782:SF1">
    <property type="entry name" value="SIGMA-E FACTOR REGULATORY PROTEIN RSEB"/>
    <property type="match status" value="1"/>
</dbReference>
<dbReference type="AlphaFoldDB" id="A0A9E8JML1"/>
<dbReference type="Pfam" id="PF03888">
    <property type="entry name" value="MucB_RseB"/>
    <property type="match status" value="1"/>
</dbReference>
<evidence type="ECO:0000313" key="7">
    <source>
        <dbReference type="EMBL" id="QQD24796.1"/>
    </source>
</evidence>
<dbReference type="InterPro" id="IPR038484">
    <property type="entry name" value="MucB/RseB_C_sf"/>
</dbReference>
<sequence length="311" mass="34446">MIKHALLMLSLLLAAQASADGSSAYDWFGRMVQAAREQNYSGVLLYGNQRHWDSLAVQHALQDGQEYERLQRLTGAPLEQLRQGEQVFFLNPAVGQPLQNPLHSFLPGPDLRDQYELTLGGNDRIAGHYARLIVLQPKDQHRYAMRLWLEQKTALLLRSELLDERQQVLERVQFAQLEIGSIMPAELFTRPASEPVPPAPSYPDDDVSWQPDWLPAGFSRLAARQQGDDIQLLFSDGLAAFSVFVDRPAATIAPLQKRWGATAAVVQQVKNEAGESRRVTVVGELPATTLQKIAGSVQPVAAAAPKAAQQE</sequence>
<dbReference type="InterPro" id="IPR033434">
    <property type="entry name" value="MucB/RseB_N"/>
</dbReference>
<feature type="domain" description="MucB/RseB N-terminal" evidence="5">
    <location>
        <begin position="24"/>
        <end position="186"/>
    </location>
</feature>
<dbReference type="InterPro" id="IPR005588">
    <property type="entry name" value="MucB_RseB"/>
</dbReference>
<dbReference type="GO" id="GO:0030288">
    <property type="term" value="C:outer membrane-bounded periplasmic space"/>
    <property type="evidence" value="ECO:0007669"/>
    <property type="project" value="TreeGrafter"/>
</dbReference>
<dbReference type="KEGG" id="vcw:GJQ55_10110"/>
<dbReference type="PANTHER" id="PTHR38782">
    <property type="match status" value="1"/>
</dbReference>
<evidence type="ECO:0000256" key="4">
    <source>
        <dbReference type="ARBA" id="ARBA00022764"/>
    </source>
</evidence>
<organism evidence="7 8">
    <name type="scientific">Venatoribacter cucullus</name>
    <dbReference type="NCBI Taxonomy" id="2661630"/>
    <lineage>
        <taxon>Bacteria</taxon>
        <taxon>Pseudomonadati</taxon>
        <taxon>Pseudomonadota</taxon>
        <taxon>Gammaproteobacteria</taxon>
        <taxon>Oceanospirillales</taxon>
        <taxon>Oceanospirillaceae</taxon>
        <taxon>Venatoribacter</taxon>
    </lineage>
</organism>
<dbReference type="InterPro" id="IPR033436">
    <property type="entry name" value="MucB/RseB_C"/>
</dbReference>
<gene>
    <name evidence="7" type="ORF">GJQ55_10110</name>
</gene>
<feature type="domain" description="MucB/RseB C-terminal" evidence="6">
    <location>
        <begin position="205"/>
        <end position="298"/>
    </location>
</feature>
<evidence type="ECO:0000259" key="5">
    <source>
        <dbReference type="Pfam" id="PF03888"/>
    </source>
</evidence>
<dbReference type="Pfam" id="PF17188">
    <property type="entry name" value="MucB_RseB_C"/>
    <property type="match status" value="1"/>
</dbReference>
<dbReference type="EMBL" id="CP046056">
    <property type="protein sequence ID" value="QQD24796.1"/>
    <property type="molecule type" value="Genomic_DNA"/>
</dbReference>
<comment type="subcellular location">
    <subcellularLocation>
        <location evidence="1">Periplasm</location>
    </subcellularLocation>
</comment>
<evidence type="ECO:0000313" key="8">
    <source>
        <dbReference type="Proteomes" id="UP000596074"/>
    </source>
</evidence>
<dbReference type="GO" id="GO:0045152">
    <property type="term" value="F:antisigma factor binding"/>
    <property type="evidence" value="ECO:0007669"/>
    <property type="project" value="TreeGrafter"/>
</dbReference>
<keyword evidence="4" id="KW-0574">Periplasm</keyword>
<keyword evidence="3" id="KW-0732">Signal</keyword>
<dbReference type="GO" id="GO:0032885">
    <property type="term" value="P:regulation of polysaccharide biosynthetic process"/>
    <property type="evidence" value="ECO:0007669"/>
    <property type="project" value="TreeGrafter"/>
</dbReference>
<evidence type="ECO:0000256" key="3">
    <source>
        <dbReference type="ARBA" id="ARBA00022729"/>
    </source>
</evidence>